<dbReference type="Pfam" id="PF13640">
    <property type="entry name" value="2OG-FeII_Oxy_3"/>
    <property type="match status" value="1"/>
</dbReference>
<evidence type="ECO:0000259" key="2">
    <source>
        <dbReference type="PROSITE" id="PS51471"/>
    </source>
</evidence>
<dbReference type="PANTHER" id="PTHR33099">
    <property type="entry name" value="FE2OG DIOXYGENASE DOMAIN-CONTAINING PROTEIN"/>
    <property type="match status" value="1"/>
</dbReference>
<dbReference type="OrthoDB" id="27483at2759"/>
<dbReference type="AlphaFoldDB" id="A0A1M2V3U6"/>
<dbReference type="EMBL" id="MNAD01001693">
    <property type="protein sequence ID" value="OJT02176.1"/>
    <property type="molecule type" value="Genomic_DNA"/>
</dbReference>
<dbReference type="InterPro" id="IPR044862">
    <property type="entry name" value="Pro_4_hyd_alph_FE2OG_OXY"/>
</dbReference>
<comment type="similarity">
    <text evidence="1">Belongs to the iron/ascorbate-dependent oxidoreductase family.</text>
</comment>
<dbReference type="GO" id="GO:0016491">
    <property type="term" value="F:oxidoreductase activity"/>
    <property type="evidence" value="ECO:0007669"/>
    <property type="project" value="UniProtKB-KW"/>
</dbReference>
<dbReference type="STRING" id="154538.A0A1M2V3U6"/>
<sequence>MSTSNNTRSTSDPTPEELALQKRLKEQLKEHLKQLSRAIVRKPPYCQGTIHLPADDFTLFYGKDAIARRLNFSNASPEELQHLAETCDPATFGLGGEDVYDETYRKAGKLDASDFLLRFTPEAVGLLDVIRAELLVEGRNSTKSIRAELYKLNVYGPEAFFKAHVDTPRSELMFGSLVIVFPTAHEGGALNLRERDAENAQEWTFDSAALLAQAAQPSIAYVAFYSDVEHEVMPVQSGHRVTVTYNLYYAEDAASLPAAQPVPTNEHTFRTKVQALLDDPTFLPEGGNLMFPLRHQYPMSKTPKSDAKARRALKDVATRLKATDALVLKVMRDLSLDASLKIVYQDSGAVLGGPHYVMCDRVVRLEDRYEVQESLYEHLLREEGGVLLNPGRWEDKYLGAYALPRAQVHWIGAPIAWHVNSTKTTYMVYGNQHEMAHTYWKISMYVRVGPVGNRATASEVGVAPSEN</sequence>
<dbReference type="Proteomes" id="UP000184267">
    <property type="component" value="Unassembled WGS sequence"/>
</dbReference>
<gene>
    <name evidence="3" type="ORF">TRAPUB_7291</name>
</gene>
<keyword evidence="1" id="KW-0408">Iron</keyword>
<feature type="domain" description="Fe2OG dioxygenase" evidence="2">
    <location>
        <begin position="146"/>
        <end position="249"/>
    </location>
</feature>
<keyword evidence="4" id="KW-1185">Reference proteome</keyword>
<comment type="caution">
    <text evidence="3">The sequence shown here is derived from an EMBL/GenBank/DDBJ whole genome shotgun (WGS) entry which is preliminary data.</text>
</comment>
<evidence type="ECO:0000256" key="1">
    <source>
        <dbReference type="RuleBase" id="RU003682"/>
    </source>
</evidence>
<dbReference type="InterPro" id="IPR005123">
    <property type="entry name" value="Oxoglu/Fe-dep_dioxygenase_dom"/>
</dbReference>
<organism evidence="3 4">
    <name type="scientific">Trametes pubescens</name>
    <name type="common">White-rot fungus</name>
    <dbReference type="NCBI Taxonomy" id="154538"/>
    <lineage>
        <taxon>Eukaryota</taxon>
        <taxon>Fungi</taxon>
        <taxon>Dikarya</taxon>
        <taxon>Basidiomycota</taxon>
        <taxon>Agaricomycotina</taxon>
        <taxon>Agaricomycetes</taxon>
        <taxon>Polyporales</taxon>
        <taxon>Polyporaceae</taxon>
        <taxon>Trametes</taxon>
    </lineage>
</organism>
<evidence type="ECO:0000313" key="3">
    <source>
        <dbReference type="EMBL" id="OJT02176.1"/>
    </source>
</evidence>
<dbReference type="Gene3D" id="2.60.120.620">
    <property type="entry name" value="q2cbj1_9rhob like domain"/>
    <property type="match status" value="1"/>
</dbReference>
<name>A0A1M2V3U6_TRAPU</name>
<keyword evidence="1" id="KW-0479">Metal-binding</keyword>
<dbReference type="PANTHER" id="PTHR33099:SF7">
    <property type="entry name" value="MYND-TYPE DOMAIN-CONTAINING PROTEIN"/>
    <property type="match status" value="1"/>
</dbReference>
<evidence type="ECO:0000313" key="4">
    <source>
        <dbReference type="Proteomes" id="UP000184267"/>
    </source>
</evidence>
<accession>A0A1M2V3U6</accession>
<dbReference type="PROSITE" id="PS51471">
    <property type="entry name" value="FE2OG_OXY"/>
    <property type="match status" value="1"/>
</dbReference>
<dbReference type="GO" id="GO:0046872">
    <property type="term" value="F:metal ion binding"/>
    <property type="evidence" value="ECO:0007669"/>
    <property type="project" value="UniProtKB-KW"/>
</dbReference>
<keyword evidence="1" id="KW-0560">Oxidoreductase</keyword>
<protein>
    <recommendedName>
        <fullName evidence="2">Fe2OG dioxygenase domain-containing protein</fullName>
    </recommendedName>
</protein>
<proteinExistence type="inferred from homology"/>
<dbReference type="OMA" id="DGAMEEH"/>
<reference evidence="3 4" key="1">
    <citation type="submission" date="2016-10" db="EMBL/GenBank/DDBJ databases">
        <title>Genome sequence of the basidiomycete white-rot fungus Trametes pubescens.</title>
        <authorList>
            <person name="Makela M.R."/>
            <person name="Granchi Z."/>
            <person name="Peng M."/>
            <person name="De Vries R.P."/>
            <person name="Grigoriev I."/>
            <person name="Riley R."/>
            <person name="Hilden K."/>
        </authorList>
    </citation>
    <scope>NUCLEOTIDE SEQUENCE [LARGE SCALE GENOMIC DNA]</scope>
    <source>
        <strain evidence="3 4">FBCC735</strain>
    </source>
</reference>